<evidence type="ECO:0000256" key="1">
    <source>
        <dbReference type="ARBA" id="ARBA00022723"/>
    </source>
</evidence>
<dbReference type="Gene3D" id="3.30.160.60">
    <property type="entry name" value="Classic Zinc Finger"/>
    <property type="match status" value="4"/>
</dbReference>
<dbReference type="GO" id="GO:0000978">
    <property type="term" value="F:RNA polymerase II cis-regulatory region sequence-specific DNA binding"/>
    <property type="evidence" value="ECO:0007669"/>
    <property type="project" value="TreeGrafter"/>
</dbReference>
<dbReference type="FunFam" id="3.30.160.60:FF:000072">
    <property type="entry name" value="zinc finger protein 143 isoform X1"/>
    <property type="match status" value="1"/>
</dbReference>
<keyword evidence="4" id="KW-0862">Zinc</keyword>
<feature type="domain" description="C2H2-type" evidence="7">
    <location>
        <begin position="321"/>
        <end position="350"/>
    </location>
</feature>
<dbReference type="Proteomes" id="UP000785679">
    <property type="component" value="Unassembled WGS sequence"/>
</dbReference>
<dbReference type="PANTHER" id="PTHR14003:SF19">
    <property type="entry name" value="YY2 TRANSCRIPTION FACTOR"/>
    <property type="match status" value="1"/>
</dbReference>
<keyword evidence="2" id="KW-0677">Repeat</keyword>
<dbReference type="PROSITE" id="PS50157">
    <property type="entry name" value="ZINC_FINGER_C2H2_2"/>
    <property type="match status" value="5"/>
</dbReference>
<evidence type="ECO:0000256" key="5">
    <source>
        <dbReference type="PROSITE-ProRule" id="PRU00042"/>
    </source>
</evidence>
<dbReference type="GO" id="GO:0008270">
    <property type="term" value="F:zinc ion binding"/>
    <property type="evidence" value="ECO:0007669"/>
    <property type="project" value="UniProtKB-KW"/>
</dbReference>
<name>A0A8J8T645_HALGN</name>
<reference evidence="8" key="1">
    <citation type="submission" date="2019-06" db="EMBL/GenBank/DDBJ databases">
        <authorList>
            <person name="Zheng W."/>
        </authorList>
    </citation>
    <scope>NUCLEOTIDE SEQUENCE</scope>
    <source>
        <strain evidence="8">QDHG01</strain>
    </source>
</reference>
<comment type="caution">
    <text evidence="8">The sequence shown here is derived from an EMBL/GenBank/DDBJ whole genome shotgun (WGS) entry which is preliminary data.</text>
</comment>
<keyword evidence="1" id="KW-0479">Metal-binding</keyword>
<feature type="domain" description="C2H2-type" evidence="7">
    <location>
        <begin position="263"/>
        <end position="290"/>
    </location>
</feature>
<dbReference type="OrthoDB" id="372803at2759"/>
<sequence length="630" mass="71058">MLTQKQTHSEGHLENAFVAVTLDGVCHGQVHFHHGTTSDQFIAKQKSLTFLQVKEALKLDVKSSFDVFNEELTQLVTDLPPHALVLQYHIARSHQLQMTPRDTYVLTSQNQLKNEDSSHEQAIPLLKIALINSRMVNEQENVAHHALSYLQKKGGSDLAMEDISPSRKQGSFGSKDTTEKAPYQANSALCDSLGARIPTSFIKDSTEQLSASGEQEIDKIKDLLIDRVTIKRYRCPNEECRKTFDEAIDLYIHVTCHFKTKLYECETCGKSYPSKSHLSNHKKTHQANRIFQCSHKGCEKTYSIKQRLVIHERTHQGDKPFVCPYDECGKRFNEKGNLKTHIRSHTGLRPYVCKEPGCQSAFITQGHLNDHMKRHIRERAQGPSSTQEGLFTLNTTPESPQVAPSEAQMVECDVRETKIIVKECSDQNTSSTGDQTSEKGISQISPCSEIKRIEIIRPQPRIPGLNYANFNARQDSTTYQQTFSQSLPCFNQSQGTFFQQGNQTQYQLSQQLQPMTPQVRQSQQLSHLLLAQIQSALLKPSAPQPLIPLTTNYPATNIGNVSIFQKIGSTYEQPRPFFSQVQHQQGLPMVIGRNPGIMNPLYNPQRISFPFPLGQGLNQYLSSNPQNNGN</sequence>
<feature type="region of interest" description="Disordered" evidence="6">
    <location>
        <begin position="159"/>
        <end position="180"/>
    </location>
</feature>
<evidence type="ECO:0000313" key="8">
    <source>
        <dbReference type="EMBL" id="TNV83837.1"/>
    </source>
</evidence>
<feature type="domain" description="C2H2-type" evidence="7">
    <location>
        <begin position="351"/>
        <end position="380"/>
    </location>
</feature>
<dbReference type="Pfam" id="PF00096">
    <property type="entry name" value="zf-C2H2"/>
    <property type="match status" value="3"/>
</dbReference>
<feature type="domain" description="C2H2-type" evidence="7">
    <location>
        <begin position="291"/>
        <end position="320"/>
    </location>
</feature>
<keyword evidence="9" id="KW-1185">Reference proteome</keyword>
<dbReference type="AlphaFoldDB" id="A0A8J8T645"/>
<dbReference type="InterPro" id="IPR036236">
    <property type="entry name" value="Znf_C2H2_sf"/>
</dbReference>
<feature type="domain" description="C2H2-type" evidence="7">
    <location>
        <begin position="233"/>
        <end position="262"/>
    </location>
</feature>
<evidence type="ECO:0000256" key="6">
    <source>
        <dbReference type="SAM" id="MobiDB-lite"/>
    </source>
</evidence>
<dbReference type="PANTHER" id="PTHR14003">
    <property type="entry name" value="TRANSCRIPTIONAL REPRESSOR PROTEIN YY"/>
    <property type="match status" value="1"/>
</dbReference>
<dbReference type="GO" id="GO:0005667">
    <property type="term" value="C:transcription regulator complex"/>
    <property type="evidence" value="ECO:0007669"/>
    <property type="project" value="TreeGrafter"/>
</dbReference>
<dbReference type="InterPro" id="IPR013087">
    <property type="entry name" value="Znf_C2H2_type"/>
</dbReference>
<gene>
    <name evidence="8" type="ORF">FGO68_gene13608</name>
</gene>
<feature type="region of interest" description="Disordered" evidence="6">
    <location>
        <begin position="380"/>
        <end position="406"/>
    </location>
</feature>
<evidence type="ECO:0000259" key="7">
    <source>
        <dbReference type="PROSITE" id="PS50157"/>
    </source>
</evidence>
<dbReference type="FunFam" id="3.30.160.60:FF:002343">
    <property type="entry name" value="Zinc finger protein 33A"/>
    <property type="match status" value="1"/>
</dbReference>
<dbReference type="SMART" id="SM00355">
    <property type="entry name" value="ZnF_C2H2"/>
    <property type="match status" value="5"/>
</dbReference>
<evidence type="ECO:0000256" key="4">
    <source>
        <dbReference type="ARBA" id="ARBA00022833"/>
    </source>
</evidence>
<feature type="compositionally biased region" description="Polar residues" evidence="6">
    <location>
        <begin position="166"/>
        <end position="175"/>
    </location>
</feature>
<dbReference type="PROSITE" id="PS00028">
    <property type="entry name" value="ZINC_FINGER_C2H2_1"/>
    <property type="match status" value="4"/>
</dbReference>
<evidence type="ECO:0000313" key="9">
    <source>
        <dbReference type="Proteomes" id="UP000785679"/>
    </source>
</evidence>
<keyword evidence="3 5" id="KW-0863">Zinc-finger</keyword>
<feature type="compositionally biased region" description="Polar residues" evidence="6">
    <location>
        <begin position="382"/>
        <end position="399"/>
    </location>
</feature>
<evidence type="ECO:0000256" key="3">
    <source>
        <dbReference type="ARBA" id="ARBA00022771"/>
    </source>
</evidence>
<evidence type="ECO:0000256" key="2">
    <source>
        <dbReference type="ARBA" id="ARBA00022737"/>
    </source>
</evidence>
<dbReference type="GO" id="GO:0000981">
    <property type="term" value="F:DNA-binding transcription factor activity, RNA polymerase II-specific"/>
    <property type="evidence" value="ECO:0007669"/>
    <property type="project" value="TreeGrafter"/>
</dbReference>
<organism evidence="8 9">
    <name type="scientific">Halteria grandinella</name>
    <dbReference type="NCBI Taxonomy" id="5974"/>
    <lineage>
        <taxon>Eukaryota</taxon>
        <taxon>Sar</taxon>
        <taxon>Alveolata</taxon>
        <taxon>Ciliophora</taxon>
        <taxon>Intramacronucleata</taxon>
        <taxon>Spirotrichea</taxon>
        <taxon>Stichotrichia</taxon>
        <taxon>Sporadotrichida</taxon>
        <taxon>Halteriidae</taxon>
        <taxon>Halteria</taxon>
    </lineage>
</organism>
<dbReference type="GO" id="GO:0000785">
    <property type="term" value="C:chromatin"/>
    <property type="evidence" value="ECO:0007669"/>
    <property type="project" value="TreeGrafter"/>
</dbReference>
<protein>
    <recommendedName>
        <fullName evidence="7">C2H2-type domain-containing protein</fullName>
    </recommendedName>
</protein>
<dbReference type="FunFam" id="3.30.160.60:FF:000340">
    <property type="entry name" value="zinc finger protein 473 isoform X1"/>
    <property type="match status" value="1"/>
</dbReference>
<dbReference type="SUPFAM" id="SSF57667">
    <property type="entry name" value="beta-beta-alpha zinc fingers"/>
    <property type="match status" value="3"/>
</dbReference>
<proteinExistence type="predicted"/>
<dbReference type="GO" id="GO:0031519">
    <property type="term" value="C:PcG protein complex"/>
    <property type="evidence" value="ECO:0007669"/>
    <property type="project" value="TreeGrafter"/>
</dbReference>
<accession>A0A8J8T645</accession>
<dbReference type="EMBL" id="RRYP01003397">
    <property type="protein sequence ID" value="TNV83837.1"/>
    <property type="molecule type" value="Genomic_DNA"/>
</dbReference>